<evidence type="ECO:0008006" key="4">
    <source>
        <dbReference type="Google" id="ProtNLM"/>
    </source>
</evidence>
<reference evidence="2 3" key="1">
    <citation type="journal article" date="2014" name="Proc. Natl. Acad. Sci. U.S.A.">
        <title>Thirty-thousand-year-old distant relative of giant icosahedral DNA viruses with a pandoravirus morphology.</title>
        <authorList>
            <person name="Legendre M."/>
            <person name="Bartoli J."/>
            <person name="Shmakova L."/>
            <person name="Jeudy S."/>
            <person name="Labadie K."/>
            <person name="Adrait A."/>
            <person name="Lescot M."/>
            <person name="Poirot O."/>
            <person name="Bertaux L."/>
            <person name="Bruley C."/>
            <person name="Coute Y."/>
            <person name="Rivkina E."/>
            <person name="Abergel C."/>
            <person name="Claverie J.M."/>
        </authorList>
    </citation>
    <scope>NUCLEOTIDE SEQUENCE [LARGE SCALE GENOMIC DNA]</scope>
    <source>
        <strain evidence="2">P1084-T</strain>
    </source>
</reference>
<keyword evidence="3" id="KW-1185">Reference proteome</keyword>
<keyword evidence="1" id="KW-0472">Membrane</keyword>
<protein>
    <recommendedName>
        <fullName evidence="4">Transmembrane protein</fullName>
    </recommendedName>
</protein>
<organism evidence="2 3">
    <name type="scientific">Pithovirus sibericum</name>
    <dbReference type="NCBI Taxonomy" id="1450746"/>
    <lineage>
        <taxon>Viruses</taxon>
        <taxon>Pithoviruses</taxon>
        <taxon>Orthopithovirinae</taxon>
        <taxon>Alphapithovirus</taxon>
        <taxon>Alphapithovirus sibericum</taxon>
    </lineage>
</organism>
<keyword evidence="1" id="KW-1133">Transmembrane helix</keyword>
<proteinExistence type="predicted"/>
<dbReference type="GeneID" id="18266080"/>
<dbReference type="Proteomes" id="UP000202176">
    <property type="component" value="Segment"/>
</dbReference>
<evidence type="ECO:0000313" key="2">
    <source>
        <dbReference type="EMBL" id="AHH01619.1"/>
    </source>
</evidence>
<feature type="transmembrane region" description="Helical" evidence="1">
    <location>
        <begin position="94"/>
        <end position="122"/>
    </location>
</feature>
<feature type="transmembrane region" description="Helical" evidence="1">
    <location>
        <begin position="12"/>
        <end position="36"/>
    </location>
</feature>
<dbReference type="KEGG" id="vg:18266080"/>
<gene>
    <name evidence="2" type="ORF">pv_52</name>
</gene>
<accession>W5S4L6</accession>
<dbReference type="PROSITE" id="PS51257">
    <property type="entry name" value="PROKAR_LIPOPROTEIN"/>
    <property type="match status" value="1"/>
</dbReference>
<dbReference type="EMBL" id="KF740664">
    <property type="protein sequence ID" value="AHH01619.1"/>
    <property type="molecule type" value="Genomic_DNA"/>
</dbReference>
<sequence length="136" mass="15097">MNSRKPLPCSLVVFGASCVLFMFAIFGFFISCVMFAGPWTSNNSCLTHQNREQCLSNCGCGWCWSNSTGVCLNGDCNRDHFDDDSDCSDWNVGVIYSVSVFSAMILVTAVVCLVSLSIFFRLDLKIIGRFSRPLFI</sequence>
<evidence type="ECO:0000256" key="1">
    <source>
        <dbReference type="SAM" id="Phobius"/>
    </source>
</evidence>
<keyword evidence="1" id="KW-0812">Transmembrane</keyword>
<evidence type="ECO:0000313" key="3">
    <source>
        <dbReference type="Proteomes" id="UP000202176"/>
    </source>
</evidence>
<name>W5S4L6_9VIRU</name>
<dbReference type="RefSeq" id="YP_009000954.1">
    <property type="nucleotide sequence ID" value="NC_023423.1"/>
</dbReference>